<keyword evidence="5" id="KW-0456">Lyase</keyword>
<evidence type="ECO:0000256" key="2">
    <source>
        <dbReference type="ARBA" id="ARBA00006472"/>
    </source>
</evidence>
<dbReference type="SUPFAM" id="SSF55248">
    <property type="entry name" value="PCD-like"/>
    <property type="match status" value="1"/>
</dbReference>
<reference evidence="6 7" key="1">
    <citation type="submission" date="2018-10" db="EMBL/GenBank/DDBJ databases">
        <title>Genomic Encyclopedia of Archaeal and Bacterial Type Strains, Phase II (KMG-II): from individual species to whole genera.</title>
        <authorList>
            <person name="Goeker M."/>
        </authorList>
    </citation>
    <scope>NUCLEOTIDE SEQUENCE [LARGE SCALE GENOMIC DNA]</scope>
    <source>
        <strain evidence="6 7">DSM 45657</strain>
    </source>
</reference>
<dbReference type="Pfam" id="PF01329">
    <property type="entry name" value="Pterin_4a"/>
    <property type="match status" value="1"/>
</dbReference>
<sequence>MAELLSDPEIGKALGRLPRWRLVEGGLVLVAEFADFATAIRVVNRVAELAESAEHHPDIDIRWNKVTFRCSTHSANGVTAKDTDLATEIDGVVSAVD</sequence>
<evidence type="ECO:0000256" key="1">
    <source>
        <dbReference type="ARBA" id="ARBA00001554"/>
    </source>
</evidence>
<dbReference type="EMBL" id="RCDD01000006">
    <property type="protein sequence ID" value="RLK54579.1"/>
    <property type="molecule type" value="Genomic_DNA"/>
</dbReference>
<dbReference type="CDD" id="cd00488">
    <property type="entry name" value="PCD_DCoH"/>
    <property type="match status" value="1"/>
</dbReference>
<comment type="similarity">
    <text evidence="2">Belongs to the pterin-4-alpha-carbinolamine dehydratase family.</text>
</comment>
<dbReference type="GO" id="GO:0006729">
    <property type="term" value="P:tetrahydrobiopterin biosynthetic process"/>
    <property type="evidence" value="ECO:0007669"/>
    <property type="project" value="InterPro"/>
</dbReference>
<organism evidence="6 7">
    <name type="scientific">Actinokineospora cianjurensis</name>
    <dbReference type="NCBI Taxonomy" id="585224"/>
    <lineage>
        <taxon>Bacteria</taxon>
        <taxon>Bacillati</taxon>
        <taxon>Actinomycetota</taxon>
        <taxon>Actinomycetes</taxon>
        <taxon>Pseudonocardiales</taxon>
        <taxon>Pseudonocardiaceae</taxon>
        <taxon>Actinokineospora</taxon>
    </lineage>
</organism>
<dbReference type="InterPro" id="IPR001533">
    <property type="entry name" value="Pterin_deHydtase"/>
</dbReference>
<proteinExistence type="inferred from homology"/>
<comment type="caution">
    <text evidence="6">The sequence shown here is derived from an EMBL/GenBank/DDBJ whole genome shotgun (WGS) entry which is preliminary data.</text>
</comment>
<evidence type="ECO:0000256" key="3">
    <source>
        <dbReference type="ARBA" id="ARBA00013252"/>
    </source>
</evidence>
<keyword evidence="7" id="KW-1185">Reference proteome</keyword>
<comment type="catalytic activity">
    <reaction evidence="1">
        <text>(4aS,6R)-4a-hydroxy-L-erythro-5,6,7,8-tetrahydrobiopterin = (6R)-L-erythro-6,7-dihydrobiopterin + H2O</text>
        <dbReference type="Rhea" id="RHEA:11920"/>
        <dbReference type="ChEBI" id="CHEBI:15377"/>
        <dbReference type="ChEBI" id="CHEBI:15642"/>
        <dbReference type="ChEBI" id="CHEBI:43120"/>
        <dbReference type="EC" id="4.2.1.96"/>
    </reaction>
</comment>
<name>A0A421AXR4_9PSEU</name>
<accession>A0A421AXR4</accession>
<dbReference type="PANTHER" id="PTHR12599:SF0">
    <property type="entry name" value="PTERIN-4-ALPHA-CARBINOLAMINE DEHYDRATASE"/>
    <property type="match status" value="1"/>
</dbReference>
<dbReference type="AlphaFoldDB" id="A0A421AXR4"/>
<dbReference type="GO" id="GO:0008124">
    <property type="term" value="F:4-alpha-hydroxytetrahydrobiopterin dehydratase activity"/>
    <property type="evidence" value="ECO:0007669"/>
    <property type="project" value="UniProtKB-EC"/>
</dbReference>
<dbReference type="EC" id="4.2.1.96" evidence="3"/>
<dbReference type="Proteomes" id="UP000282454">
    <property type="component" value="Unassembled WGS sequence"/>
</dbReference>
<dbReference type="OrthoDB" id="15077at2"/>
<dbReference type="Gene3D" id="3.30.1360.20">
    <property type="entry name" value="Transcriptional coactivator/pterin dehydratase"/>
    <property type="match status" value="1"/>
</dbReference>
<protein>
    <recommendedName>
        <fullName evidence="4">Putative pterin-4-alpha-carbinolamine dehydratase</fullName>
        <ecNumber evidence="3">4.2.1.96</ecNumber>
    </recommendedName>
</protein>
<dbReference type="NCBIfam" id="NF002017">
    <property type="entry name" value="PRK00823.1-2"/>
    <property type="match status" value="1"/>
</dbReference>
<dbReference type="InterPro" id="IPR036428">
    <property type="entry name" value="PCD_sf"/>
</dbReference>
<dbReference type="PANTHER" id="PTHR12599">
    <property type="entry name" value="PTERIN-4-ALPHA-CARBINOLAMINE DEHYDRATASE"/>
    <property type="match status" value="1"/>
</dbReference>
<evidence type="ECO:0000256" key="4">
    <source>
        <dbReference type="ARBA" id="ARBA00021735"/>
    </source>
</evidence>
<evidence type="ECO:0000256" key="5">
    <source>
        <dbReference type="ARBA" id="ARBA00023239"/>
    </source>
</evidence>
<evidence type="ECO:0000313" key="7">
    <source>
        <dbReference type="Proteomes" id="UP000282454"/>
    </source>
</evidence>
<gene>
    <name evidence="6" type="ORF">CLV68_5612</name>
</gene>
<dbReference type="RefSeq" id="WP_121394030.1">
    <property type="nucleotide sequence ID" value="NZ_RCDD01000006.1"/>
</dbReference>
<evidence type="ECO:0000313" key="6">
    <source>
        <dbReference type="EMBL" id="RLK54579.1"/>
    </source>
</evidence>